<accession>A0A916TIN6</accession>
<evidence type="ECO:0000313" key="9">
    <source>
        <dbReference type="EMBL" id="GGB46194.1"/>
    </source>
</evidence>
<evidence type="ECO:0000256" key="5">
    <source>
        <dbReference type="ARBA" id="ARBA00022989"/>
    </source>
</evidence>
<dbReference type="RefSeq" id="WP_188588615.1">
    <property type="nucleotide sequence ID" value="NZ_BMGC01000047.1"/>
</dbReference>
<dbReference type="PANTHER" id="PTHR31806">
    <property type="entry name" value="PURINE-CYTOSINE PERMEASE FCY2-RELATED"/>
    <property type="match status" value="1"/>
</dbReference>
<comment type="similarity">
    <text evidence="2 7">Belongs to the purine-cytosine permease (2.A.39) family.</text>
</comment>
<gene>
    <name evidence="9" type="ORF">GCM10011489_36930</name>
</gene>
<feature type="transmembrane region" description="Helical" evidence="8">
    <location>
        <begin position="332"/>
        <end position="352"/>
    </location>
</feature>
<sequence>MTGGTLSARLATRCRSTRLGHDLLTVETDDLGPIPPEQRRGRASGLFTLWFSANIQFSALTSGILGTAVFGLAFWQAAIAMIVGSVIGGAAVGAMSRLGPLYGVAQLVQSRAPFGVDGNRIIAALVFLKAAAWFAVETVLGIFILRALFGIGFTAAFAISVVAQVLPALAGHHAIITVQRILSWILTVVFVAVSIYALANCDLGAGFNGAVAGPAGLTGGFILTVAVQVARSVSFSAYASDHSRYLPANTAGSAIVISSGAGVMIASAWIGCLGALIGTQMTIGTPADLMKGFLPHTLGLITLVALWLSNTTTACLDCYSGSMAALIAGVRINRWTSVLLIGTIGGVAGWVAGRGDFWDDFQTFLFLLGYWVAPWLGVMVGYFYIRRGHHALSFDGRRVEVGLYAWLVGLIVCVPFMSQSLYTGPVAAAHPGLGDIAPAVGFLVSMIVCVVLMAIVNRPVSDLADPVPDDVRSLTTTTTTPRTRAHQ</sequence>
<dbReference type="GO" id="GO:0022857">
    <property type="term" value="F:transmembrane transporter activity"/>
    <property type="evidence" value="ECO:0007669"/>
    <property type="project" value="InterPro"/>
</dbReference>
<evidence type="ECO:0000256" key="4">
    <source>
        <dbReference type="ARBA" id="ARBA00022692"/>
    </source>
</evidence>
<feature type="transmembrane region" description="Helical" evidence="8">
    <location>
        <begin position="78"/>
        <end position="100"/>
    </location>
</feature>
<keyword evidence="3 7" id="KW-0813">Transport</keyword>
<dbReference type="PIRSF" id="PIRSF002744">
    <property type="entry name" value="Pur-cyt_permease"/>
    <property type="match status" value="1"/>
</dbReference>
<keyword evidence="4 8" id="KW-0812">Transmembrane</keyword>
<evidence type="ECO:0000256" key="1">
    <source>
        <dbReference type="ARBA" id="ARBA00004141"/>
    </source>
</evidence>
<reference evidence="9" key="1">
    <citation type="journal article" date="2014" name="Int. J. Syst. Evol. Microbiol.">
        <title>Complete genome sequence of Corynebacterium casei LMG S-19264T (=DSM 44701T), isolated from a smear-ripened cheese.</title>
        <authorList>
            <consortium name="US DOE Joint Genome Institute (JGI-PGF)"/>
            <person name="Walter F."/>
            <person name="Albersmeier A."/>
            <person name="Kalinowski J."/>
            <person name="Ruckert C."/>
        </authorList>
    </citation>
    <scope>NUCLEOTIDE SEQUENCE</scope>
    <source>
        <strain evidence="9">CGMCC 1.12827</strain>
    </source>
</reference>
<proteinExistence type="inferred from homology"/>
<keyword evidence="10" id="KW-1185">Reference proteome</keyword>
<dbReference type="PANTHER" id="PTHR31806:SF1">
    <property type="entry name" value="PURINE-CYTOSINE PERMEASE FCY2-RELATED"/>
    <property type="match status" value="1"/>
</dbReference>
<comment type="subcellular location">
    <subcellularLocation>
        <location evidence="1">Membrane</location>
        <topology evidence="1">Multi-pass membrane protein</topology>
    </subcellularLocation>
</comment>
<feature type="transmembrane region" description="Helical" evidence="8">
    <location>
        <begin position="364"/>
        <end position="384"/>
    </location>
</feature>
<dbReference type="GO" id="GO:0005886">
    <property type="term" value="C:plasma membrane"/>
    <property type="evidence" value="ECO:0007669"/>
    <property type="project" value="TreeGrafter"/>
</dbReference>
<feature type="transmembrane region" description="Helical" evidence="8">
    <location>
        <begin position="404"/>
        <end position="424"/>
    </location>
</feature>
<dbReference type="Gene3D" id="1.10.4160.10">
    <property type="entry name" value="Hydantoin permease"/>
    <property type="match status" value="1"/>
</dbReference>
<feature type="transmembrane region" description="Helical" evidence="8">
    <location>
        <begin position="211"/>
        <end position="230"/>
    </location>
</feature>
<organism evidence="9 10">
    <name type="scientific">Gordonia jinhuaensis</name>
    <dbReference type="NCBI Taxonomy" id="1517702"/>
    <lineage>
        <taxon>Bacteria</taxon>
        <taxon>Bacillati</taxon>
        <taxon>Actinomycetota</taxon>
        <taxon>Actinomycetes</taxon>
        <taxon>Mycobacteriales</taxon>
        <taxon>Gordoniaceae</taxon>
        <taxon>Gordonia</taxon>
    </lineage>
</organism>
<dbReference type="Proteomes" id="UP000621454">
    <property type="component" value="Unassembled WGS sequence"/>
</dbReference>
<feature type="transmembrane region" description="Helical" evidence="8">
    <location>
        <begin position="297"/>
        <end position="320"/>
    </location>
</feature>
<feature type="transmembrane region" description="Helical" evidence="8">
    <location>
        <begin position="181"/>
        <end position="199"/>
    </location>
</feature>
<dbReference type="EMBL" id="BMGC01000047">
    <property type="protein sequence ID" value="GGB46194.1"/>
    <property type="molecule type" value="Genomic_DNA"/>
</dbReference>
<evidence type="ECO:0000256" key="8">
    <source>
        <dbReference type="SAM" id="Phobius"/>
    </source>
</evidence>
<dbReference type="AlphaFoldDB" id="A0A916TIN6"/>
<name>A0A916TIN6_9ACTN</name>
<evidence type="ECO:0000256" key="2">
    <source>
        <dbReference type="ARBA" id="ARBA00008974"/>
    </source>
</evidence>
<evidence type="ECO:0000256" key="3">
    <source>
        <dbReference type="ARBA" id="ARBA00022448"/>
    </source>
</evidence>
<evidence type="ECO:0000256" key="6">
    <source>
        <dbReference type="ARBA" id="ARBA00023136"/>
    </source>
</evidence>
<dbReference type="InterPro" id="IPR001248">
    <property type="entry name" value="Pur-cyt_permease"/>
</dbReference>
<feature type="transmembrane region" description="Helical" evidence="8">
    <location>
        <begin position="436"/>
        <end position="456"/>
    </location>
</feature>
<keyword evidence="6 7" id="KW-0472">Membrane</keyword>
<feature type="transmembrane region" description="Helical" evidence="8">
    <location>
        <begin position="47"/>
        <end position="72"/>
    </location>
</feature>
<dbReference type="Pfam" id="PF02133">
    <property type="entry name" value="Transp_cyt_pur"/>
    <property type="match status" value="1"/>
</dbReference>
<evidence type="ECO:0000256" key="7">
    <source>
        <dbReference type="PIRNR" id="PIRNR002744"/>
    </source>
</evidence>
<keyword evidence="5 8" id="KW-1133">Transmembrane helix</keyword>
<feature type="transmembrane region" description="Helical" evidence="8">
    <location>
        <begin position="251"/>
        <end position="277"/>
    </location>
</feature>
<comment type="caution">
    <text evidence="9">The sequence shown here is derived from an EMBL/GenBank/DDBJ whole genome shotgun (WGS) entry which is preliminary data.</text>
</comment>
<reference evidence="9" key="2">
    <citation type="submission" date="2020-09" db="EMBL/GenBank/DDBJ databases">
        <authorList>
            <person name="Sun Q."/>
            <person name="Zhou Y."/>
        </authorList>
    </citation>
    <scope>NUCLEOTIDE SEQUENCE</scope>
    <source>
        <strain evidence="9">CGMCC 1.12827</strain>
    </source>
</reference>
<feature type="transmembrane region" description="Helical" evidence="8">
    <location>
        <begin position="151"/>
        <end position="169"/>
    </location>
</feature>
<protein>
    <submittedName>
        <fullName evidence="9">Cytosine permease</fullName>
    </submittedName>
</protein>
<evidence type="ECO:0000313" key="10">
    <source>
        <dbReference type="Proteomes" id="UP000621454"/>
    </source>
</evidence>
<feature type="transmembrane region" description="Helical" evidence="8">
    <location>
        <begin position="121"/>
        <end position="145"/>
    </location>
</feature>
<dbReference type="InterPro" id="IPR026030">
    <property type="entry name" value="Pur-cyt_permease_Fcy2/21/22"/>
</dbReference>